<dbReference type="Pfam" id="PF04536">
    <property type="entry name" value="TPM_phosphatase"/>
    <property type="match status" value="1"/>
</dbReference>
<feature type="chain" id="PRO_5015484880" description="TPM domain-containing protein" evidence="1">
    <location>
        <begin position="25"/>
        <end position="232"/>
    </location>
</feature>
<keyword evidence="4" id="KW-1185">Reference proteome</keyword>
<dbReference type="RefSeq" id="WP_103787599.1">
    <property type="nucleotide sequence ID" value="NZ_PQVF01000002.1"/>
</dbReference>
<sequence>MKIKLLRSARLALLLFITTLKVYGQDSFFVSETCKQIQALKNKDDVEEQLKIFRQQSEKHGPDQLKNALEKGHVKSPFIFYYKFTRDLDKSCSNYKLGIFPIKALHVIDIENKLTKVETDSLKSLVSEIGKEKKVYLLVTTIDDYYPDTTIKEFCQRNINSWGNGRYFEKDNILIAISLKNRDIYICTTSISMKHLTNEECIEVIQTIKPYLKNNELYNGLANGLIAIKEKL</sequence>
<feature type="signal peptide" evidence="1">
    <location>
        <begin position="1"/>
        <end position="24"/>
    </location>
</feature>
<organism evidence="3 4">
    <name type="scientific">Solitalea longa</name>
    <dbReference type="NCBI Taxonomy" id="2079460"/>
    <lineage>
        <taxon>Bacteria</taxon>
        <taxon>Pseudomonadati</taxon>
        <taxon>Bacteroidota</taxon>
        <taxon>Sphingobacteriia</taxon>
        <taxon>Sphingobacteriales</taxon>
        <taxon>Sphingobacteriaceae</taxon>
        <taxon>Solitalea</taxon>
    </lineage>
</organism>
<evidence type="ECO:0000256" key="1">
    <source>
        <dbReference type="SAM" id="SignalP"/>
    </source>
</evidence>
<dbReference type="EMBL" id="PQVF01000002">
    <property type="protein sequence ID" value="POY38368.1"/>
    <property type="molecule type" value="Genomic_DNA"/>
</dbReference>
<accession>A0A2S5A709</accession>
<gene>
    <name evidence="3" type="ORF">C3K47_02930</name>
</gene>
<evidence type="ECO:0000313" key="3">
    <source>
        <dbReference type="EMBL" id="POY38368.1"/>
    </source>
</evidence>
<protein>
    <recommendedName>
        <fullName evidence="2">TPM domain-containing protein</fullName>
    </recommendedName>
</protein>
<feature type="domain" description="TPM" evidence="2">
    <location>
        <begin position="107"/>
        <end position="229"/>
    </location>
</feature>
<evidence type="ECO:0000313" key="4">
    <source>
        <dbReference type="Proteomes" id="UP000236893"/>
    </source>
</evidence>
<keyword evidence="1" id="KW-0732">Signal</keyword>
<evidence type="ECO:0000259" key="2">
    <source>
        <dbReference type="Pfam" id="PF04536"/>
    </source>
</evidence>
<dbReference type="OrthoDB" id="9810918at2"/>
<dbReference type="AlphaFoldDB" id="A0A2S5A709"/>
<proteinExistence type="predicted"/>
<reference evidence="3 4" key="1">
    <citation type="submission" date="2018-01" db="EMBL/GenBank/DDBJ databases">
        <authorList>
            <person name="Gaut B.S."/>
            <person name="Morton B.R."/>
            <person name="Clegg M.T."/>
            <person name="Duvall M.R."/>
        </authorList>
    </citation>
    <scope>NUCLEOTIDE SEQUENCE [LARGE SCALE GENOMIC DNA]</scope>
    <source>
        <strain evidence="3 4">HR-AV</strain>
    </source>
</reference>
<dbReference type="InterPro" id="IPR007621">
    <property type="entry name" value="TPM_dom"/>
</dbReference>
<dbReference type="Gene3D" id="3.10.310.50">
    <property type="match status" value="1"/>
</dbReference>
<name>A0A2S5A709_9SPHI</name>
<comment type="caution">
    <text evidence="3">The sequence shown here is derived from an EMBL/GenBank/DDBJ whole genome shotgun (WGS) entry which is preliminary data.</text>
</comment>
<dbReference type="Proteomes" id="UP000236893">
    <property type="component" value="Unassembled WGS sequence"/>
</dbReference>